<evidence type="ECO:0000313" key="6">
    <source>
        <dbReference type="Proteomes" id="UP000289856"/>
    </source>
</evidence>
<proteinExistence type="predicted"/>
<dbReference type="InterPro" id="IPR002114">
    <property type="entry name" value="PTS_HPr_Ser_P_site"/>
</dbReference>
<name>A0A3T1DCI6_9BACL</name>
<dbReference type="PANTHER" id="PTHR33705:SF2">
    <property type="entry name" value="PHOSPHOCARRIER PROTEIN NPR"/>
    <property type="match status" value="1"/>
</dbReference>
<dbReference type="SUPFAM" id="SSF55594">
    <property type="entry name" value="HPr-like"/>
    <property type="match status" value="1"/>
</dbReference>
<dbReference type="PRINTS" id="PR00107">
    <property type="entry name" value="PHOSPHOCPHPR"/>
</dbReference>
<protein>
    <submittedName>
        <fullName evidence="5">Phosphocarrier protein HPr</fullName>
    </submittedName>
</protein>
<dbReference type="Gene3D" id="3.30.1340.10">
    <property type="entry name" value="HPr-like"/>
    <property type="match status" value="1"/>
</dbReference>
<evidence type="ECO:0000256" key="1">
    <source>
        <dbReference type="ARBA" id="ARBA00004496"/>
    </source>
</evidence>
<gene>
    <name evidence="5" type="primary">ptsH</name>
    <name evidence="5" type="ORF">KCTCHS21_52290</name>
</gene>
<dbReference type="InterPro" id="IPR050399">
    <property type="entry name" value="HPr"/>
</dbReference>
<organism evidence="5 6">
    <name type="scientific">Cohnella abietis</name>
    <dbReference type="NCBI Taxonomy" id="2507935"/>
    <lineage>
        <taxon>Bacteria</taxon>
        <taxon>Bacillati</taxon>
        <taxon>Bacillota</taxon>
        <taxon>Bacilli</taxon>
        <taxon>Bacillales</taxon>
        <taxon>Paenibacillaceae</taxon>
        <taxon>Cohnella</taxon>
    </lineage>
</organism>
<dbReference type="InterPro" id="IPR000032">
    <property type="entry name" value="HPr-like"/>
</dbReference>
<feature type="domain" description="HPr" evidence="4">
    <location>
        <begin position="1"/>
        <end position="84"/>
    </location>
</feature>
<accession>A0A3T1DCI6</accession>
<dbReference type="Proteomes" id="UP000289856">
    <property type="component" value="Chromosome"/>
</dbReference>
<dbReference type="EMBL" id="AP019400">
    <property type="protein sequence ID" value="BBI35830.1"/>
    <property type="molecule type" value="Genomic_DNA"/>
</dbReference>
<evidence type="ECO:0000256" key="2">
    <source>
        <dbReference type="ARBA" id="ARBA00022490"/>
    </source>
</evidence>
<dbReference type="GO" id="GO:0009401">
    <property type="term" value="P:phosphoenolpyruvate-dependent sugar phosphotransferase system"/>
    <property type="evidence" value="ECO:0007669"/>
    <property type="project" value="UniProtKB-KW"/>
</dbReference>
<keyword evidence="2" id="KW-0963">Cytoplasm</keyword>
<dbReference type="InterPro" id="IPR035895">
    <property type="entry name" value="HPr-like_sf"/>
</dbReference>
<dbReference type="CDD" id="cd00367">
    <property type="entry name" value="PTS-HPr_like"/>
    <property type="match status" value="1"/>
</dbReference>
<dbReference type="RefSeq" id="WP_130614832.1">
    <property type="nucleotide sequence ID" value="NZ_AP019400.1"/>
</dbReference>
<evidence type="ECO:0000259" key="4">
    <source>
        <dbReference type="PROSITE" id="PS51350"/>
    </source>
</evidence>
<dbReference type="NCBIfam" id="TIGR01003">
    <property type="entry name" value="PTS_HPr_family"/>
    <property type="match status" value="1"/>
</dbReference>
<keyword evidence="6" id="KW-1185">Reference proteome</keyword>
<dbReference type="AlphaFoldDB" id="A0A3T1DCI6"/>
<dbReference type="KEGG" id="cohn:KCTCHS21_52290"/>
<dbReference type="GO" id="GO:0005737">
    <property type="term" value="C:cytoplasm"/>
    <property type="evidence" value="ECO:0007669"/>
    <property type="project" value="UniProtKB-SubCell"/>
</dbReference>
<dbReference type="PANTHER" id="PTHR33705">
    <property type="entry name" value="PHOSPHOCARRIER PROTEIN HPR"/>
    <property type="match status" value="1"/>
</dbReference>
<sequence>MQRTYTVMNSTGIHARPAGKIVNAAAGYPCEIHLVKEGKRFNAKSLVMMISIGAKCGDEITVVAEGDQCELAIEAIGVILSSNH</sequence>
<evidence type="ECO:0000256" key="3">
    <source>
        <dbReference type="ARBA" id="ARBA00022683"/>
    </source>
</evidence>
<dbReference type="Pfam" id="PF00381">
    <property type="entry name" value="PTS-HPr"/>
    <property type="match status" value="1"/>
</dbReference>
<keyword evidence="3" id="KW-0598">Phosphotransferase system</keyword>
<dbReference type="PROSITE" id="PS51350">
    <property type="entry name" value="PTS_HPR_DOM"/>
    <property type="match status" value="1"/>
</dbReference>
<comment type="subcellular location">
    <subcellularLocation>
        <location evidence="1">Cytoplasm</location>
    </subcellularLocation>
</comment>
<evidence type="ECO:0000313" key="5">
    <source>
        <dbReference type="EMBL" id="BBI35830.1"/>
    </source>
</evidence>
<dbReference type="PROSITE" id="PS00589">
    <property type="entry name" value="PTS_HPR_SER"/>
    <property type="match status" value="1"/>
</dbReference>
<reference evidence="5 6" key="1">
    <citation type="submission" date="2019-01" db="EMBL/GenBank/DDBJ databases">
        <title>Complete genome sequence of Cohnella hallensis HS21 isolated from Korean fir (Abies koreana) rhizospheric soil.</title>
        <authorList>
            <person name="Jiang L."/>
            <person name="Kang S.W."/>
            <person name="Kim S."/>
            <person name="Jung J."/>
            <person name="Kim C.Y."/>
            <person name="Kim D.H."/>
            <person name="Kim S.W."/>
            <person name="Lee J."/>
        </authorList>
    </citation>
    <scope>NUCLEOTIDE SEQUENCE [LARGE SCALE GENOMIC DNA]</scope>
    <source>
        <strain evidence="5 6">HS21</strain>
    </source>
</reference>
<dbReference type="OrthoDB" id="9809047at2"/>